<feature type="region of interest" description="Disordered" evidence="1">
    <location>
        <begin position="16"/>
        <end position="57"/>
    </location>
</feature>
<sequence length="186" mass="20599">MACGAPPRVHCVPSMTRAETVGGRPSPRQPKYRHRIPSPTRRLRSRTDSVIPSSRRPLRYPSSPLPLVRFTGLRWLAAPATRRHLATADLRLAVPHGPCRPDGLTMLKYQITSSKRPTSLAVLDSPVTMPLVSAYEVFKSPSILAHGRLNPSRRCPARDKGGRRPESPPGRRIRLTLNRATPATSQ</sequence>
<accession>A0A2T2NX44</accession>
<protein>
    <submittedName>
        <fullName evidence="2">Uncharacterized protein</fullName>
    </submittedName>
</protein>
<dbReference type="AlphaFoldDB" id="A0A2T2NX44"/>
<feature type="region of interest" description="Disordered" evidence="1">
    <location>
        <begin position="148"/>
        <end position="172"/>
    </location>
</feature>
<dbReference type="EMBL" id="KZ678132">
    <property type="protein sequence ID" value="PSN69990.1"/>
    <property type="molecule type" value="Genomic_DNA"/>
</dbReference>
<keyword evidence="3" id="KW-1185">Reference proteome</keyword>
<gene>
    <name evidence="2" type="ORF">BS50DRAFT_302052</name>
</gene>
<reference evidence="2 3" key="1">
    <citation type="journal article" date="2018" name="Front. Microbiol.">
        <title>Genome-Wide Analysis of Corynespora cassiicola Leaf Fall Disease Putative Effectors.</title>
        <authorList>
            <person name="Lopez D."/>
            <person name="Ribeiro S."/>
            <person name="Label P."/>
            <person name="Fumanal B."/>
            <person name="Venisse J.S."/>
            <person name="Kohler A."/>
            <person name="de Oliveira R.R."/>
            <person name="Labutti K."/>
            <person name="Lipzen A."/>
            <person name="Lail K."/>
            <person name="Bauer D."/>
            <person name="Ohm R.A."/>
            <person name="Barry K.W."/>
            <person name="Spatafora J."/>
            <person name="Grigoriev I.V."/>
            <person name="Martin F.M."/>
            <person name="Pujade-Renaud V."/>
        </authorList>
    </citation>
    <scope>NUCLEOTIDE SEQUENCE [LARGE SCALE GENOMIC DNA]</scope>
    <source>
        <strain evidence="2 3">Philippines</strain>
    </source>
</reference>
<feature type="compositionally biased region" description="Basic and acidic residues" evidence="1">
    <location>
        <begin position="156"/>
        <end position="166"/>
    </location>
</feature>
<evidence type="ECO:0000313" key="2">
    <source>
        <dbReference type="EMBL" id="PSN69990.1"/>
    </source>
</evidence>
<evidence type="ECO:0000313" key="3">
    <source>
        <dbReference type="Proteomes" id="UP000240883"/>
    </source>
</evidence>
<dbReference type="Proteomes" id="UP000240883">
    <property type="component" value="Unassembled WGS sequence"/>
</dbReference>
<organism evidence="2 3">
    <name type="scientific">Corynespora cassiicola Philippines</name>
    <dbReference type="NCBI Taxonomy" id="1448308"/>
    <lineage>
        <taxon>Eukaryota</taxon>
        <taxon>Fungi</taxon>
        <taxon>Dikarya</taxon>
        <taxon>Ascomycota</taxon>
        <taxon>Pezizomycotina</taxon>
        <taxon>Dothideomycetes</taxon>
        <taxon>Pleosporomycetidae</taxon>
        <taxon>Pleosporales</taxon>
        <taxon>Corynesporascaceae</taxon>
        <taxon>Corynespora</taxon>
    </lineage>
</organism>
<proteinExistence type="predicted"/>
<evidence type="ECO:0000256" key="1">
    <source>
        <dbReference type="SAM" id="MobiDB-lite"/>
    </source>
</evidence>
<name>A0A2T2NX44_CORCC</name>
<feature type="compositionally biased region" description="Basic residues" evidence="1">
    <location>
        <begin position="30"/>
        <end position="44"/>
    </location>
</feature>